<dbReference type="NCBIfam" id="TIGR01670">
    <property type="entry name" value="KdsC-phosphatas"/>
    <property type="match status" value="1"/>
</dbReference>
<evidence type="ECO:0000256" key="4">
    <source>
        <dbReference type="ARBA" id="ARBA00011881"/>
    </source>
</evidence>
<dbReference type="SUPFAM" id="SSF56784">
    <property type="entry name" value="HAD-like"/>
    <property type="match status" value="1"/>
</dbReference>
<dbReference type="EMBL" id="SOQX01000003">
    <property type="protein sequence ID" value="TDY01584.1"/>
    <property type="molecule type" value="Genomic_DNA"/>
</dbReference>
<evidence type="ECO:0000256" key="11">
    <source>
        <dbReference type="PIRNR" id="PIRNR006118"/>
    </source>
</evidence>
<comment type="function">
    <text evidence="11">Catalyzes the hydrolysis of 3-deoxy-D-manno-octulosonate 8-phosphate (KDO 8-P) to 3-deoxy-D-manno-octulosonate (KDO) and inorganic phosphate.</text>
</comment>
<dbReference type="FunFam" id="3.40.50.1000:FF:000029">
    <property type="entry name" value="3-deoxy-D-manno-octulosonate 8-phosphate phosphatase KdsC"/>
    <property type="match status" value="1"/>
</dbReference>
<evidence type="ECO:0000256" key="6">
    <source>
        <dbReference type="ARBA" id="ARBA00020092"/>
    </source>
</evidence>
<feature type="binding site" evidence="12">
    <location>
        <position position="15"/>
    </location>
    <ligand>
        <name>substrate</name>
    </ligand>
</feature>
<dbReference type="PIRSF" id="PIRSF006118">
    <property type="entry name" value="KDO8-P_Ptase"/>
    <property type="match status" value="1"/>
</dbReference>
<accession>A0A4R8IN25</accession>
<evidence type="ECO:0000256" key="9">
    <source>
        <dbReference type="ARBA" id="ARBA00022842"/>
    </source>
</evidence>
<protein>
    <recommendedName>
        <fullName evidence="6 11">3-deoxy-D-manno-octulosonate 8-phosphate phosphatase KdsC</fullName>
        <ecNumber evidence="5 11">3.1.3.45</ecNumber>
    </recommendedName>
    <alternativeName>
        <fullName evidence="10 11">KDO 8-P phosphatase</fullName>
    </alternativeName>
</protein>
<gene>
    <name evidence="13" type="ORF">EDC23_1473</name>
</gene>
<dbReference type="AlphaFoldDB" id="A0A4R8IN25"/>
<dbReference type="SFLD" id="SFLDG01138">
    <property type="entry name" value="C1.6.2:_Deoxy-d-mannose-octulo"/>
    <property type="match status" value="1"/>
</dbReference>
<dbReference type="GO" id="GO:0009103">
    <property type="term" value="P:lipopolysaccharide biosynthetic process"/>
    <property type="evidence" value="ECO:0007669"/>
    <property type="project" value="UniProtKB-UniRule"/>
</dbReference>
<keyword evidence="14" id="KW-1185">Reference proteome</keyword>
<keyword evidence="9 11" id="KW-0460">Magnesium</keyword>
<comment type="cofactor">
    <cofactor evidence="2 11 12">
        <name>Mg(2+)</name>
        <dbReference type="ChEBI" id="CHEBI:18420"/>
    </cofactor>
</comment>
<dbReference type="Proteomes" id="UP000294914">
    <property type="component" value="Unassembled WGS sequence"/>
</dbReference>
<comment type="similarity">
    <text evidence="3 11">Belongs to the KdsC family.</text>
</comment>
<dbReference type="EC" id="3.1.3.45" evidence="5 11"/>
<name>A0A4R8IN25_9GAMM</name>
<dbReference type="InterPro" id="IPR050793">
    <property type="entry name" value="CMP-NeuNAc_synthase"/>
</dbReference>
<dbReference type="SFLD" id="SFLDG01136">
    <property type="entry name" value="C1.6:_Phosphoserine_Phosphatas"/>
    <property type="match status" value="1"/>
</dbReference>
<evidence type="ECO:0000256" key="5">
    <source>
        <dbReference type="ARBA" id="ARBA00013066"/>
    </source>
</evidence>
<dbReference type="GO" id="GO:0008781">
    <property type="term" value="F:N-acylneuraminate cytidylyltransferase activity"/>
    <property type="evidence" value="ECO:0007669"/>
    <property type="project" value="TreeGrafter"/>
</dbReference>
<evidence type="ECO:0000256" key="10">
    <source>
        <dbReference type="ARBA" id="ARBA00031051"/>
    </source>
</evidence>
<dbReference type="NCBIfam" id="TIGR01662">
    <property type="entry name" value="HAD-SF-IIIA"/>
    <property type="match status" value="1"/>
</dbReference>
<reference evidence="13 14" key="1">
    <citation type="submission" date="2019-03" db="EMBL/GenBank/DDBJ databases">
        <title>Genomic Encyclopedia of Type Strains, Phase IV (KMG-IV): sequencing the most valuable type-strain genomes for metagenomic binning, comparative biology and taxonomic classification.</title>
        <authorList>
            <person name="Goeker M."/>
        </authorList>
    </citation>
    <scope>NUCLEOTIDE SEQUENCE [LARGE SCALE GENOMIC DNA]</scope>
    <source>
        <strain evidence="13 14">DSM 16326</strain>
    </source>
</reference>
<evidence type="ECO:0000313" key="13">
    <source>
        <dbReference type="EMBL" id="TDY01584.1"/>
    </source>
</evidence>
<dbReference type="InterPro" id="IPR010023">
    <property type="entry name" value="KdsC_fam"/>
</dbReference>
<dbReference type="InterPro" id="IPR036412">
    <property type="entry name" value="HAD-like_sf"/>
</dbReference>
<dbReference type="InterPro" id="IPR023214">
    <property type="entry name" value="HAD_sf"/>
</dbReference>
<comment type="subunit">
    <text evidence="4 11">Homotetramer.</text>
</comment>
<evidence type="ECO:0000256" key="8">
    <source>
        <dbReference type="ARBA" id="ARBA00022801"/>
    </source>
</evidence>
<evidence type="ECO:0000256" key="12">
    <source>
        <dbReference type="PIRSR" id="PIRSR006118-2"/>
    </source>
</evidence>
<dbReference type="GO" id="GO:0019143">
    <property type="term" value="F:3-deoxy-manno-octulosonate-8-phosphatase activity"/>
    <property type="evidence" value="ECO:0007669"/>
    <property type="project" value="UniProtKB-UniRule"/>
</dbReference>
<feature type="binding site" evidence="12">
    <location>
        <position position="107"/>
    </location>
    <ligand>
        <name>Mg(2+)</name>
        <dbReference type="ChEBI" id="CHEBI:18420"/>
    </ligand>
</feature>
<keyword evidence="8 11" id="KW-0378">Hydrolase</keyword>
<dbReference type="InterPro" id="IPR006549">
    <property type="entry name" value="HAD-SF_hydro_IIIA"/>
</dbReference>
<proteinExistence type="inferred from homology"/>
<dbReference type="Gene3D" id="3.40.50.1000">
    <property type="entry name" value="HAD superfamily/HAD-like"/>
    <property type="match status" value="1"/>
</dbReference>
<evidence type="ECO:0000313" key="14">
    <source>
        <dbReference type="Proteomes" id="UP000294914"/>
    </source>
</evidence>
<evidence type="ECO:0000256" key="3">
    <source>
        <dbReference type="ARBA" id="ARBA00005893"/>
    </source>
</evidence>
<dbReference type="PANTHER" id="PTHR21485:SF3">
    <property type="entry name" value="N-ACYLNEURAMINATE CYTIDYLYLTRANSFERASE"/>
    <property type="match status" value="1"/>
</dbReference>
<comment type="catalytic activity">
    <reaction evidence="1 11">
        <text>3-deoxy-alpha-D-manno-2-octulosonate-8-phosphate + H2O = 3-deoxy-alpha-D-manno-oct-2-ulosonate + phosphate</text>
        <dbReference type="Rhea" id="RHEA:11500"/>
        <dbReference type="ChEBI" id="CHEBI:15377"/>
        <dbReference type="ChEBI" id="CHEBI:43474"/>
        <dbReference type="ChEBI" id="CHEBI:85985"/>
        <dbReference type="ChEBI" id="CHEBI:85986"/>
        <dbReference type="EC" id="3.1.3.45"/>
    </reaction>
</comment>
<keyword evidence="11" id="KW-0448">Lipopolysaccharide biosynthesis</keyword>
<evidence type="ECO:0000256" key="2">
    <source>
        <dbReference type="ARBA" id="ARBA00001946"/>
    </source>
</evidence>
<organism evidence="13 14">
    <name type="scientific">Thiohalophilus thiocyanatoxydans</name>
    <dbReference type="NCBI Taxonomy" id="381308"/>
    <lineage>
        <taxon>Bacteria</taxon>
        <taxon>Pseudomonadati</taxon>
        <taxon>Pseudomonadota</taxon>
        <taxon>Gammaproteobacteria</taxon>
        <taxon>Thiohalomonadales</taxon>
        <taxon>Thiohalophilaceae</taxon>
        <taxon>Thiohalophilus</taxon>
    </lineage>
</organism>
<keyword evidence="7 11" id="KW-0479">Metal-binding</keyword>
<evidence type="ECO:0000256" key="1">
    <source>
        <dbReference type="ARBA" id="ARBA00000898"/>
    </source>
</evidence>
<dbReference type="Pfam" id="PF00702">
    <property type="entry name" value="Hydrolase"/>
    <property type="match status" value="1"/>
</dbReference>
<dbReference type="SFLD" id="SFLDS00003">
    <property type="entry name" value="Haloacid_Dehalogenase"/>
    <property type="match status" value="1"/>
</dbReference>
<dbReference type="PANTHER" id="PTHR21485">
    <property type="entry name" value="HAD SUPERFAMILY MEMBERS CMAS AND KDSC"/>
    <property type="match status" value="1"/>
</dbReference>
<feature type="binding site" evidence="12">
    <location>
        <position position="13"/>
    </location>
    <ligand>
        <name>Mg(2+)</name>
        <dbReference type="ChEBI" id="CHEBI:18420"/>
    </ligand>
</feature>
<dbReference type="GO" id="GO:0046872">
    <property type="term" value="F:metal ion binding"/>
    <property type="evidence" value="ECO:0007669"/>
    <property type="project" value="UniProtKB-UniRule"/>
</dbReference>
<evidence type="ECO:0000256" key="7">
    <source>
        <dbReference type="ARBA" id="ARBA00022723"/>
    </source>
</evidence>
<comment type="caution">
    <text evidence="13">The sequence shown here is derived from an EMBL/GenBank/DDBJ whole genome shotgun (WGS) entry which is preliminary data.</text>
</comment>
<sequence>MAIRSDIKLLALDIDGVMTDGGMYYTESGEEIKRFDTKDGRGIIHLQREGVQVAVLSSGFKSTLIAERCKTLGIEKYYVGTEPKLAILKQFCAELAIDLEQVAYIGDDINDREIIHAVGFSACPADAVGSIKPIVDVVLEKNGGYGCIREFIDEHLGYHF</sequence>